<evidence type="ECO:0000313" key="1">
    <source>
        <dbReference type="EMBL" id="EMN92506.1"/>
    </source>
</evidence>
<sequence length="326" mass="34216">MKFNTLLRFLFLLFATVYGVTLFDVGPVEFVKVYFPFGGTALLSLMGASVPDAGLYNEKPGLYGTASRDSNDERKRGSVVSVGRLPFGSAIMLVAGGEGVSVMSADPIQDSKDIGVGNSGIRVTTRSPNIWAAIAIVNPGTNNATLSMAVTGQGTQENPYRITINAATNGSAAIASIASQIKSALEADTTINGIISVELLGDGSGVMSAIAMTSLTKIVSDLRFDGVTSYSTAAGDLKKLSYEDGQLCTFVEKGYVWVPCEEVTTEFDPVRVRVVSEGDILAGSFRTTAIPGKTAVITGVKFASKQEIGIAELNLASGFYTITLDN</sequence>
<organism evidence="1 2">
    <name type="scientific">Leptospira weilii str. UI 13098</name>
    <dbReference type="NCBI Taxonomy" id="1088542"/>
    <lineage>
        <taxon>Bacteria</taxon>
        <taxon>Pseudomonadati</taxon>
        <taxon>Spirochaetota</taxon>
        <taxon>Spirochaetia</taxon>
        <taxon>Leptospirales</taxon>
        <taxon>Leptospiraceae</taxon>
        <taxon>Leptospira</taxon>
    </lineage>
</organism>
<accession>M6QA48</accession>
<dbReference type="AlphaFoldDB" id="M6QA48"/>
<dbReference type="RefSeq" id="WP_004502308.1">
    <property type="nucleotide sequence ID" value="NZ_AHNU02000007.1"/>
</dbReference>
<dbReference type="InterPro" id="IPR054438">
    <property type="entry name" value="Struct_cement_gp24/gp6"/>
</dbReference>
<proteinExistence type="predicted"/>
<reference evidence="1 2" key="1">
    <citation type="submission" date="2013-01" db="EMBL/GenBank/DDBJ databases">
        <authorList>
            <person name="Harkins D.M."/>
            <person name="Durkin A.S."/>
            <person name="Brinkac L.M."/>
            <person name="Haft D.H."/>
            <person name="Selengut J.D."/>
            <person name="Sanka R."/>
            <person name="DePew J."/>
            <person name="Purushe J."/>
            <person name="Chanthongthip A."/>
            <person name="Lattana O."/>
            <person name="Phetsouvanh R."/>
            <person name="Newton P.N."/>
            <person name="Vinetz J.M."/>
            <person name="Sutton G.G."/>
            <person name="Nierman W.C."/>
            <person name="Fouts D.E."/>
        </authorList>
    </citation>
    <scope>NUCLEOTIDE SEQUENCE [LARGE SCALE GENOMIC DNA]</scope>
    <source>
        <strain evidence="1 2">UI 13098</strain>
    </source>
</reference>
<dbReference type="Proteomes" id="UP000012118">
    <property type="component" value="Unassembled WGS sequence"/>
</dbReference>
<gene>
    <name evidence="1" type="ORF">LEP1GSC108_4144</name>
</gene>
<keyword evidence="2" id="KW-1185">Reference proteome</keyword>
<dbReference type="EMBL" id="AHNU02000007">
    <property type="protein sequence ID" value="EMN92506.1"/>
    <property type="molecule type" value="Genomic_DNA"/>
</dbReference>
<evidence type="ECO:0000313" key="2">
    <source>
        <dbReference type="Proteomes" id="UP000012118"/>
    </source>
</evidence>
<name>M6QA48_9LEPT</name>
<comment type="caution">
    <text evidence="1">The sequence shown here is derived from an EMBL/GenBank/DDBJ whole genome shotgun (WGS) entry which is preliminary data.</text>
</comment>
<dbReference type="Pfam" id="PF22758">
    <property type="entry name" value="Phage_cement"/>
    <property type="match status" value="1"/>
</dbReference>
<protein>
    <submittedName>
        <fullName evidence="1">Uncharacterized protein</fullName>
    </submittedName>
</protein>